<name>A0AAV0XPN8_9HEMI</name>
<dbReference type="SUPFAM" id="SSF57850">
    <property type="entry name" value="RING/U-box"/>
    <property type="match status" value="1"/>
</dbReference>
<organism evidence="5 6">
    <name type="scientific">Macrosiphum euphorbiae</name>
    <name type="common">potato aphid</name>
    <dbReference type="NCBI Taxonomy" id="13131"/>
    <lineage>
        <taxon>Eukaryota</taxon>
        <taxon>Metazoa</taxon>
        <taxon>Ecdysozoa</taxon>
        <taxon>Arthropoda</taxon>
        <taxon>Hexapoda</taxon>
        <taxon>Insecta</taxon>
        <taxon>Pterygota</taxon>
        <taxon>Neoptera</taxon>
        <taxon>Paraneoptera</taxon>
        <taxon>Hemiptera</taxon>
        <taxon>Sternorrhyncha</taxon>
        <taxon>Aphidomorpha</taxon>
        <taxon>Aphidoidea</taxon>
        <taxon>Aphididae</taxon>
        <taxon>Macrosiphini</taxon>
        <taxon>Macrosiphum</taxon>
    </lineage>
</organism>
<dbReference type="InterPro" id="IPR001841">
    <property type="entry name" value="Znf_RING"/>
</dbReference>
<dbReference type="GO" id="GO:0008270">
    <property type="term" value="F:zinc ion binding"/>
    <property type="evidence" value="ECO:0007669"/>
    <property type="project" value="UniProtKB-KW"/>
</dbReference>
<keyword evidence="1 3" id="KW-0863">Zinc-finger</keyword>
<evidence type="ECO:0000313" key="6">
    <source>
        <dbReference type="Proteomes" id="UP001160148"/>
    </source>
</evidence>
<dbReference type="AlphaFoldDB" id="A0AAV0XPN8"/>
<dbReference type="Pfam" id="PF10551">
    <property type="entry name" value="MULE"/>
    <property type="match status" value="1"/>
</dbReference>
<dbReference type="InterPro" id="IPR013083">
    <property type="entry name" value="Znf_RING/FYVE/PHD"/>
</dbReference>
<dbReference type="EMBL" id="CARXXK010000361">
    <property type="protein sequence ID" value="CAI6370445.1"/>
    <property type="molecule type" value="Genomic_DNA"/>
</dbReference>
<evidence type="ECO:0000256" key="1">
    <source>
        <dbReference type="ARBA" id="ARBA00022771"/>
    </source>
</evidence>
<dbReference type="Proteomes" id="UP001160148">
    <property type="component" value="Unassembled WGS sequence"/>
</dbReference>
<proteinExistence type="predicted"/>
<dbReference type="Gene3D" id="3.30.40.10">
    <property type="entry name" value="Zinc/RING finger domain, C3HC4 (zinc finger)"/>
    <property type="match status" value="1"/>
</dbReference>
<keyword evidence="6" id="KW-1185">Reference proteome</keyword>
<evidence type="ECO:0000256" key="2">
    <source>
        <dbReference type="ARBA" id="ARBA00022833"/>
    </source>
</evidence>
<protein>
    <recommendedName>
        <fullName evidence="4">RING-type domain-containing protein</fullName>
    </recommendedName>
</protein>
<gene>
    <name evidence="5" type="ORF">MEUPH1_LOCUS24561</name>
</gene>
<comment type="caution">
    <text evidence="5">The sequence shown here is derived from an EMBL/GenBank/DDBJ whole genome shotgun (WGS) entry which is preliminary data.</text>
</comment>
<keyword evidence="2" id="KW-0862">Zinc</keyword>
<keyword evidence="1 3" id="KW-0479">Metal-binding</keyword>
<dbReference type="InterPro" id="IPR018289">
    <property type="entry name" value="MULE_transposase_dom"/>
</dbReference>
<feature type="domain" description="RING-type" evidence="4">
    <location>
        <begin position="703"/>
        <end position="741"/>
    </location>
</feature>
<evidence type="ECO:0000313" key="5">
    <source>
        <dbReference type="EMBL" id="CAI6370445.1"/>
    </source>
</evidence>
<evidence type="ECO:0000256" key="3">
    <source>
        <dbReference type="PROSITE-ProRule" id="PRU00175"/>
    </source>
</evidence>
<accession>A0AAV0XPN8</accession>
<evidence type="ECO:0000259" key="4">
    <source>
        <dbReference type="PROSITE" id="PS50089"/>
    </source>
</evidence>
<feature type="non-terminal residue" evidence="5">
    <location>
        <position position="1"/>
    </location>
</feature>
<dbReference type="Pfam" id="PF13920">
    <property type="entry name" value="zf-C3HC4_3"/>
    <property type="match status" value="1"/>
</dbReference>
<reference evidence="5 6" key="1">
    <citation type="submission" date="2023-01" db="EMBL/GenBank/DDBJ databases">
        <authorList>
            <person name="Whitehead M."/>
        </authorList>
    </citation>
    <scope>NUCLEOTIDE SEQUENCE [LARGE SCALE GENOMIC DNA]</scope>
</reference>
<sequence length="751" mass="85949">CPAKGKIMLPDMETLWLYKSHKHCNKNKKLLATFRKTLIDRATREQTNHRIIFNEVCARPEFRSLNVPYKMFKRQMSKAKKENLPPEPNSMLSFKNQMLNDFAEKVQIEGESIFIGQTGNLEDGISLVFIVPKLKRLLRSGIEFVIDGTFKASPKFRGECCQLFVIMGMYMDNGFPIVYSLMSNKTETSYIHLFSYLKNILKWNPKCISVDFENSSIAAMKSVFSDINIYGCWFHHSQCVWRHIQKKGLTDLCRRNRTAYDIVHMLMAIPLLPKDKTFEGFENILQFYVEELHSVLSITNRHNMKSLLRYYYNTWIIGNLSSIMSVNNRVRRTNNHLEVSHMHLMKHIQHPNPSPWIFLEKLITFMKGITNDFSLVQDGIEIRHEQPKKWKKLDKKIHIATKKLRYERFSVFEFLLYTRHTTPNFGMDRPTNNSFEEIEEHNITTHVIHRPDASLPTSSLLIGSDVEESTPNATSTPNHMAQISFDVEEDIQNLNTSPLVNSPFGSDVEVSTANATWTPNHMDRLSFNVEEDIQNLNTSPLINSSFGSDVEVSTANATWTPNHMDRLSFNTEEDIQNLSTSPLINSSLGSDVEEEIFSLDVSLPAPIVSPNSADVEVVHSPIPSPIINVSQFNNDVEDNDLQEEIDLSGDSSLSPIWTPRVVMLPPTIVTPPSEIPLLPIVPRRVVSPIIEIELNLDIRRQVCVACLNEDCANAKIFPCEHICLCGDCVQHLEQNVCPLCRSPIEKIIIYI</sequence>
<dbReference type="PROSITE" id="PS50089">
    <property type="entry name" value="ZF_RING_2"/>
    <property type="match status" value="1"/>
</dbReference>